<name>A0A1F5GAA4_9BACT</name>
<proteinExistence type="inferred from homology"/>
<feature type="transmembrane region" description="Helical" evidence="2">
    <location>
        <begin position="12"/>
        <end position="35"/>
    </location>
</feature>
<gene>
    <name evidence="4" type="ORF">A3D04_04335</name>
</gene>
<evidence type="ECO:0000313" key="4">
    <source>
        <dbReference type="EMBL" id="OGD88757.1"/>
    </source>
</evidence>
<protein>
    <recommendedName>
        <fullName evidence="3">Cell envelope-related transcriptional attenuator domain-containing protein</fullName>
    </recommendedName>
</protein>
<sequence>MRQLGHKPKRSAPILKILILAIVLTFVVLGVIKFLNLGEFVFKGPKTVVELITDTGLESDRGRVNLLLLGTGGPGHEGPYLSDTMIFASIDKKGKDVVLVSIPRDLWAPNLRAKINSAYAYGLEQGDGLELVQETISLLFGMPVHYAVRLDFDGFVKAVDLVDGLNVNVENAFIDERYPISGKENNLCGLTIETEEIDGQETKVVKISDDEKIRIDELNDNNDPFTCRYETIEFAQGSTLMDGETALKFVRSRKGTNDEGSDFARSARQQKAILAFRDKMLSSEILTNPSTIIDLIKTFGQSIDTNIENDDIPLFAKLAGKIDPTTIRRLVLDTEEKGSILQVGNPEDHGGQFVLVPRGNLYSDLAEYVQQQIFKLEEQ</sequence>
<dbReference type="InterPro" id="IPR050922">
    <property type="entry name" value="LytR/CpsA/Psr_CW_biosynth"/>
</dbReference>
<dbReference type="InterPro" id="IPR004474">
    <property type="entry name" value="LytR_CpsA_psr"/>
</dbReference>
<dbReference type="Proteomes" id="UP000177369">
    <property type="component" value="Unassembled WGS sequence"/>
</dbReference>
<dbReference type="EMBL" id="MFBD01000018">
    <property type="protein sequence ID" value="OGD88757.1"/>
    <property type="molecule type" value="Genomic_DNA"/>
</dbReference>
<dbReference type="PANTHER" id="PTHR33392:SF6">
    <property type="entry name" value="POLYISOPRENYL-TEICHOIC ACID--PEPTIDOGLYCAN TEICHOIC ACID TRANSFERASE TAGU"/>
    <property type="match status" value="1"/>
</dbReference>
<reference evidence="4 5" key="1">
    <citation type="journal article" date="2016" name="Nat. Commun.">
        <title>Thousands of microbial genomes shed light on interconnected biogeochemical processes in an aquifer system.</title>
        <authorList>
            <person name="Anantharaman K."/>
            <person name="Brown C.T."/>
            <person name="Hug L.A."/>
            <person name="Sharon I."/>
            <person name="Castelle C.J."/>
            <person name="Probst A.J."/>
            <person name="Thomas B.C."/>
            <person name="Singh A."/>
            <person name="Wilkins M.J."/>
            <person name="Karaoz U."/>
            <person name="Brodie E.L."/>
            <person name="Williams K.H."/>
            <person name="Hubbard S.S."/>
            <person name="Banfield J.F."/>
        </authorList>
    </citation>
    <scope>NUCLEOTIDE SEQUENCE [LARGE SCALE GENOMIC DNA]</scope>
</reference>
<evidence type="ECO:0000256" key="2">
    <source>
        <dbReference type="SAM" id="Phobius"/>
    </source>
</evidence>
<dbReference type="STRING" id="1797714.A3D04_04335"/>
<dbReference type="PANTHER" id="PTHR33392">
    <property type="entry name" value="POLYISOPRENYL-TEICHOIC ACID--PEPTIDOGLYCAN TEICHOIC ACID TRANSFERASE TAGU"/>
    <property type="match status" value="1"/>
</dbReference>
<comment type="caution">
    <text evidence="4">The sequence shown here is derived from an EMBL/GenBank/DDBJ whole genome shotgun (WGS) entry which is preliminary data.</text>
</comment>
<keyword evidence="2" id="KW-1133">Transmembrane helix</keyword>
<accession>A0A1F5GAA4</accession>
<evidence type="ECO:0000313" key="5">
    <source>
        <dbReference type="Proteomes" id="UP000177369"/>
    </source>
</evidence>
<keyword evidence="2" id="KW-0812">Transmembrane</keyword>
<comment type="similarity">
    <text evidence="1">Belongs to the LytR/CpsA/Psr (LCP) family.</text>
</comment>
<dbReference type="Gene3D" id="3.40.630.190">
    <property type="entry name" value="LCP protein"/>
    <property type="match status" value="1"/>
</dbReference>
<keyword evidence="2" id="KW-0472">Membrane</keyword>
<evidence type="ECO:0000256" key="1">
    <source>
        <dbReference type="ARBA" id="ARBA00006068"/>
    </source>
</evidence>
<dbReference type="Pfam" id="PF03816">
    <property type="entry name" value="LytR_cpsA_psr"/>
    <property type="match status" value="1"/>
</dbReference>
<evidence type="ECO:0000259" key="3">
    <source>
        <dbReference type="Pfam" id="PF03816"/>
    </source>
</evidence>
<organism evidence="4 5">
    <name type="scientific">Candidatus Curtissbacteria bacterium RIFCSPHIGHO2_02_FULL_40_16b</name>
    <dbReference type="NCBI Taxonomy" id="1797714"/>
    <lineage>
        <taxon>Bacteria</taxon>
        <taxon>Candidatus Curtissiibacteriota</taxon>
    </lineage>
</organism>
<dbReference type="AlphaFoldDB" id="A0A1F5GAA4"/>
<feature type="domain" description="Cell envelope-related transcriptional attenuator" evidence="3">
    <location>
        <begin position="82"/>
        <end position="281"/>
    </location>
</feature>